<gene>
    <name evidence="1" type="ORF">A2Z67_05080</name>
</gene>
<reference evidence="1 2" key="1">
    <citation type="journal article" date="2016" name="Nat. Commun.">
        <title>Thousands of microbial genomes shed light on interconnected biogeochemical processes in an aquifer system.</title>
        <authorList>
            <person name="Anantharaman K."/>
            <person name="Brown C.T."/>
            <person name="Hug L.A."/>
            <person name="Sharon I."/>
            <person name="Castelle C.J."/>
            <person name="Probst A.J."/>
            <person name="Thomas B.C."/>
            <person name="Singh A."/>
            <person name="Wilkins M.J."/>
            <person name="Karaoz U."/>
            <person name="Brodie E.L."/>
            <person name="Williams K.H."/>
            <person name="Hubbard S.S."/>
            <person name="Banfield J.F."/>
        </authorList>
    </citation>
    <scope>NUCLEOTIDE SEQUENCE [LARGE SCALE GENOMIC DNA]</scope>
</reference>
<name>A0A1F7X4R1_9BACT</name>
<protein>
    <submittedName>
        <fullName evidence="1">Uncharacterized protein</fullName>
    </submittedName>
</protein>
<evidence type="ECO:0000313" key="2">
    <source>
        <dbReference type="Proteomes" id="UP000176939"/>
    </source>
</evidence>
<evidence type="ECO:0000313" key="1">
    <source>
        <dbReference type="EMBL" id="OGM09285.1"/>
    </source>
</evidence>
<accession>A0A1F7X4R1</accession>
<dbReference type="EMBL" id="MGFQ01000024">
    <property type="protein sequence ID" value="OGM09285.1"/>
    <property type="molecule type" value="Genomic_DNA"/>
</dbReference>
<proteinExistence type="predicted"/>
<organism evidence="1 2">
    <name type="scientific">Candidatus Woesebacteria bacterium RBG_13_36_22</name>
    <dbReference type="NCBI Taxonomy" id="1802478"/>
    <lineage>
        <taxon>Bacteria</taxon>
        <taxon>Candidatus Woeseibacteriota</taxon>
    </lineage>
</organism>
<comment type="caution">
    <text evidence="1">The sequence shown here is derived from an EMBL/GenBank/DDBJ whole genome shotgun (WGS) entry which is preliminary data.</text>
</comment>
<dbReference type="AlphaFoldDB" id="A0A1F7X4R1"/>
<sequence>MLKEIVFAYQPTPNLWGSNQPMSPFTIAFCYTPKGDPFVVKGGWIDVEKYIKELKEPLLVHTTFWWRKSHRTLIKTYNLTETIYFEERKSMSSFAYKPQWKIFVQKDAEKKILATVRRMPRKWMKELNPYIPLKRGEQHKRLFRLEVSNEA</sequence>
<dbReference type="Proteomes" id="UP000176939">
    <property type="component" value="Unassembled WGS sequence"/>
</dbReference>